<keyword evidence="12" id="KW-1185">Reference proteome</keyword>
<evidence type="ECO:0000259" key="10">
    <source>
        <dbReference type="Pfam" id="PF13193"/>
    </source>
</evidence>
<dbReference type="InterPro" id="IPR042099">
    <property type="entry name" value="ANL_N_sf"/>
</dbReference>
<evidence type="ECO:0000256" key="4">
    <source>
        <dbReference type="ARBA" id="ARBA00022598"/>
    </source>
</evidence>
<dbReference type="Gene3D" id="3.40.50.12780">
    <property type="entry name" value="N-terminal domain of ligase-like"/>
    <property type="match status" value="1"/>
</dbReference>
<evidence type="ECO:0000256" key="1">
    <source>
        <dbReference type="ARBA" id="ARBA00004170"/>
    </source>
</evidence>
<keyword evidence="5" id="KW-0472">Membrane</keyword>
<evidence type="ECO:0000256" key="8">
    <source>
        <dbReference type="ARBA" id="ARBA00042773"/>
    </source>
</evidence>
<dbReference type="AlphaFoldDB" id="A0A2S0MN64"/>
<dbReference type="KEGG" id="thas:C6Y53_05170"/>
<evidence type="ECO:0000256" key="7">
    <source>
        <dbReference type="ARBA" id="ARBA00039545"/>
    </source>
</evidence>
<dbReference type="SUPFAM" id="SSF56801">
    <property type="entry name" value="Acetyl-CoA synthetase-like"/>
    <property type="match status" value="1"/>
</dbReference>
<dbReference type="InterPro" id="IPR050237">
    <property type="entry name" value="ATP-dep_AMP-bd_enzyme"/>
</dbReference>
<proteinExistence type="inferred from homology"/>
<evidence type="ECO:0000256" key="6">
    <source>
        <dbReference type="ARBA" id="ARBA00026121"/>
    </source>
</evidence>
<dbReference type="RefSeq" id="WP_106471466.1">
    <property type="nucleotide sequence ID" value="NZ_CP027665.1"/>
</dbReference>
<dbReference type="EMBL" id="CP027665">
    <property type="protein sequence ID" value="AVO37153.1"/>
    <property type="molecule type" value="Genomic_DNA"/>
</dbReference>
<dbReference type="GO" id="GO:0004467">
    <property type="term" value="F:long-chain fatty acid-CoA ligase activity"/>
    <property type="evidence" value="ECO:0007669"/>
    <property type="project" value="UniProtKB-EC"/>
</dbReference>
<evidence type="ECO:0000256" key="5">
    <source>
        <dbReference type="ARBA" id="ARBA00023136"/>
    </source>
</evidence>
<dbReference type="InterPro" id="IPR020845">
    <property type="entry name" value="AMP-binding_CS"/>
</dbReference>
<organism evidence="11 12">
    <name type="scientific">Pukyongiella litopenaei</name>
    <dbReference type="NCBI Taxonomy" id="2605946"/>
    <lineage>
        <taxon>Bacteria</taxon>
        <taxon>Pseudomonadati</taxon>
        <taxon>Pseudomonadota</taxon>
        <taxon>Alphaproteobacteria</taxon>
        <taxon>Rhodobacterales</taxon>
        <taxon>Paracoccaceae</taxon>
        <taxon>Pukyongiella</taxon>
    </lineage>
</organism>
<evidence type="ECO:0000313" key="11">
    <source>
        <dbReference type="EMBL" id="AVO37153.1"/>
    </source>
</evidence>
<dbReference type="Pfam" id="PF13193">
    <property type="entry name" value="AMP-binding_C"/>
    <property type="match status" value="1"/>
</dbReference>
<evidence type="ECO:0000256" key="2">
    <source>
        <dbReference type="ARBA" id="ARBA00005005"/>
    </source>
</evidence>
<evidence type="ECO:0000313" key="12">
    <source>
        <dbReference type="Proteomes" id="UP000237655"/>
    </source>
</evidence>
<evidence type="ECO:0000256" key="3">
    <source>
        <dbReference type="ARBA" id="ARBA00006432"/>
    </source>
</evidence>
<evidence type="ECO:0000259" key="9">
    <source>
        <dbReference type="Pfam" id="PF00501"/>
    </source>
</evidence>
<feature type="domain" description="AMP-binding enzyme C-terminal" evidence="10">
    <location>
        <begin position="458"/>
        <end position="532"/>
    </location>
</feature>
<dbReference type="GO" id="GO:0016020">
    <property type="term" value="C:membrane"/>
    <property type="evidence" value="ECO:0007669"/>
    <property type="project" value="UniProtKB-SubCell"/>
</dbReference>
<dbReference type="InterPro" id="IPR000873">
    <property type="entry name" value="AMP-dep_synth/lig_dom"/>
</dbReference>
<sequence length="541" mass="58511">MERIWQKHYGRMPHEVDYENDGSVADLIERSVEKFADLPAVNSFGTTRSYAEIGRLSRDFAAYLQNGLGLTKGDRVAIMLPNIIPFHVASFGMIRAGMVQVNVNPMYTPRELAHQLNDSGAETIVIASMVSGTLGAVLDQTGVKNVITVDLADLTAAPIPPAPVHAALGDAVKLTDALEQGAGMDFDRPDITQDDLLFLQYTGGTTGLSKGAVLSHGNLVSNVAVYDALAGHITEEGREIVITPIPIYHILALMVNCLSYWRYGALNVLIADPRDMAGFVKTLGQFKFTAMTGVNTLYNGLLHTPGFADLDFSSLKVCWGGGAPIQEAVSNRWFEVTGGHIREGYGLSETSPIVSMNLVDRNEYTGTIGIPVPSTDISLRDDDGNEVGFGEEGELCVKGPQVMSGYWNRPDATAEVMTGDGYFRTGDVAVMDEEGFFRIVDRKKDMILVSGFNVYPNEIEGVVALIPGIVEAACIGVPNDRTGEAVKVFAVRSDDSLTEDAVRMTCREKLTSYKVPASVSFVGELPKSSVGKILRRELRSA</sequence>
<dbReference type="CDD" id="cd05936">
    <property type="entry name" value="FC-FACS_FadD_like"/>
    <property type="match status" value="1"/>
</dbReference>
<dbReference type="Proteomes" id="UP000237655">
    <property type="component" value="Chromosome"/>
</dbReference>
<dbReference type="InterPro" id="IPR025110">
    <property type="entry name" value="AMP-bd_C"/>
</dbReference>
<dbReference type="EC" id="6.2.1.3" evidence="6"/>
<dbReference type="InterPro" id="IPR045851">
    <property type="entry name" value="AMP-bd_C_sf"/>
</dbReference>
<dbReference type="PANTHER" id="PTHR43767:SF8">
    <property type="entry name" value="LONG-CHAIN-FATTY-ACID--COA LIGASE"/>
    <property type="match status" value="1"/>
</dbReference>
<comment type="subcellular location">
    <subcellularLocation>
        <location evidence="1">Membrane</location>
        <topology evidence="1">Peripheral membrane protein</topology>
    </subcellularLocation>
</comment>
<name>A0A2S0MN64_9RHOB</name>
<comment type="pathway">
    <text evidence="2">Lipid metabolism; fatty acid beta-oxidation.</text>
</comment>
<accession>A0A2S0MN64</accession>
<dbReference type="Pfam" id="PF00501">
    <property type="entry name" value="AMP-binding"/>
    <property type="match status" value="1"/>
</dbReference>
<dbReference type="PANTHER" id="PTHR43767">
    <property type="entry name" value="LONG-CHAIN-FATTY-ACID--COA LIGASE"/>
    <property type="match status" value="1"/>
</dbReference>
<gene>
    <name evidence="11" type="ORF">C6Y53_05170</name>
</gene>
<feature type="domain" description="AMP-dependent synthetase/ligase" evidence="9">
    <location>
        <begin position="29"/>
        <end position="407"/>
    </location>
</feature>
<comment type="similarity">
    <text evidence="3">Belongs to the ATP-dependent AMP-binding enzyme family.</text>
</comment>
<keyword evidence="4" id="KW-0436">Ligase</keyword>
<protein>
    <recommendedName>
        <fullName evidence="7">Long-chain-fatty-acid--CoA ligase</fullName>
        <ecNumber evidence="6">6.2.1.3</ecNumber>
    </recommendedName>
    <alternativeName>
        <fullName evidence="8">Long-chain acyl-CoA synthetase</fullName>
    </alternativeName>
</protein>
<dbReference type="PROSITE" id="PS00455">
    <property type="entry name" value="AMP_BINDING"/>
    <property type="match status" value="1"/>
</dbReference>
<dbReference type="FunFam" id="3.40.50.12780:FF:000003">
    <property type="entry name" value="Long-chain-fatty-acid--CoA ligase FadD"/>
    <property type="match status" value="1"/>
</dbReference>
<reference evidence="12" key="1">
    <citation type="submission" date="2018-03" db="EMBL/GenBank/DDBJ databases">
        <title>Genomic analysis of the strain SH-1 isolated from shrimp intestine.</title>
        <authorList>
            <person name="Kim Y.-S."/>
            <person name="Kim S.-E."/>
            <person name="Kim K.-H."/>
        </authorList>
    </citation>
    <scope>NUCLEOTIDE SEQUENCE [LARGE SCALE GENOMIC DNA]</scope>
    <source>
        <strain evidence="12">SH-1</strain>
    </source>
</reference>
<dbReference type="Gene3D" id="3.30.300.30">
    <property type="match status" value="1"/>
</dbReference>